<dbReference type="InterPro" id="IPR010998">
    <property type="entry name" value="Integrase_recombinase_N"/>
</dbReference>
<dbReference type="EMBL" id="CP071182">
    <property type="protein sequence ID" value="QSO46758.1"/>
    <property type="molecule type" value="Genomic_DNA"/>
</dbReference>
<dbReference type="SUPFAM" id="SSF56349">
    <property type="entry name" value="DNA breaking-rejoining enzymes"/>
    <property type="match status" value="1"/>
</dbReference>
<comment type="similarity">
    <text evidence="1">Belongs to the 'phage' integrase family.</text>
</comment>
<evidence type="ECO:0000259" key="6">
    <source>
        <dbReference type="PROSITE" id="PS51900"/>
    </source>
</evidence>
<evidence type="ECO:0000256" key="2">
    <source>
        <dbReference type="ARBA" id="ARBA00023125"/>
    </source>
</evidence>
<dbReference type="Gene3D" id="1.10.150.130">
    <property type="match status" value="1"/>
</dbReference>
<dbReference type="GO" id="GO:0003677">
    <property type="term" value="F:DNA binding"/>
    <property type="evidence" value="ECO:0007669"/>
    <property type="project" value="UniProtKB-UniRule"/>
</dbReference>
<dbReference type="InterPro" id="IPR011010">
    <property type="entry name" value="DNA_brk_join_enz"/>
</dbReference>
<dbReference type="InterPro" id="IPR050090">
    <property type="entry name" value="Tyrosine_recombinase_XerCD"/>
</dbReference>
<keyword evidence="8" id="KW-1185">Reference proteome</keyword>
<name>A0A9X7Z703_9BACL</name>
<evidence type="ECO:0000313" key="7">
    <source>
        <dbReference type="EMBL" id="QSO46758.1"/>
    </source>
</evidence>
<dbReference type="InterPro" id="IPR002104">
    <property type="entry name" value="Integrase_catalytic"/>
</dbReference>
<reference evidence="7 8" key="1">
    <citation type="submission" date="2021-02" db="EMBL/GenBank/DDBJ databases">
        <title>Alicyclobacillus curvatus sp. nov. and Alicyclobacillus mengziensis sp. nov., two acidophilic bacteria isolated from acid mine drainage.</title>
        <authorList>
            <person name="Huang Y."/>
        </authorList>
    </citation>
    <scope>NUCLEOTIDE SEQUENCE [LARGE SCALE GENOMIC DNA]</scope>
    <source>
        <strain evidence="7 8">S30H14</strain>
    </source>
</reference>
<dbReference type="AlphaFoldDB" id="A0A9X7Z703"/>
<proteinExistence type="inferred from homology"/>
<dbReference type="InterPro" id="IPR013762">
    <property type="entry name" value="Integrase-like_cat_sf"/>
</dbReference>
<dbReference type="Pfam" id="PF00589">
    <property type="entry name" value="Phage_integrase"/>
    <property type="match status" value="1"/>
</dbReference>
<evidence type="ECO:0000259" key="5">
    <source>
        <dbReference type="PROSITE" id="PS51898"/>
    </source>
</evidence>
<dbReference type="PROSITE" id="PS51900">
    <property type="entry name" value="CB"/>
    <property type="match status" value="1"/>
</dbReference>
<organism evidence="7 8">
    <name type="scientific">Alicyclobacillus mengziensis</name>
    <dbReference type="NCBI Taxonomy" id="2931921"/>
    <lineage>
        <taxon>Bacteria</taxon>
        <taxon>Bacillati</taxon>
        <taxon>Bacillota</taxon>
        <taxon>Bacilli</taxon>
        <taxon>Bacillales</taxon>
        <taxon>Alicyclobacillaceae</taxon>
        <taxon>Alicyclobacillus</taxon>
    </lineage>
</organism>
<keyword evidence="3" id="KW-0233">DNA recombination</keyword>
<dbReference type="GO" id="GO:0015074">
    <property type="term" value="P:DNA integration"/>
    <property type="evidence" value="ECO:0007669"/>
    <property type="project" value="InterPro"/>
</dbReference>
<evidence type="ECO:0000256" key="4">
    <source>
        <dbReference type="PROSITE-ProRule" id="PRU01248"/>
    </source>
</evidence>
<sequence length="314" mass="36396">MRRTNRLEDQQVVGLQQISTAITLGEAIKVYETHLKRRNVSSYTLQHEMDNLRAVVKRMPKDTLLLDISTEDLEKQVFDEMRQKLKAVTINGRIKTIRRLFKVCVELNLCSVNVANQLTKVIEHPQSFPSLTLEQFKKILSVIDMHTFTGLRDAVMISTMYDTALRLRETLSLEVSQVDLDQRFFRKVPGKNGKIEDIPFSRKLAGLLKKYLDVRGEFSTTALFVTLDGKPIQRRTVQDRIHNLGKLAGIEGVRVSPHTFRHSLAREWVLNGGDPYVLQRVMRHSNMDMVRRYIHLWGSEIQEQHDKFSPLENM</sequence>
<dbReference type="GO" id="GO:0006310">
    <property type="term" value="P:DNA recombination"/>
    <property type="evidence" value="ECO:0007669"/>
    <property type="project" value="UniProtKB-KW"/>
</dbReference>
<protein>
    <submittedName>
        <fullName evidence="7">Tyrosine-type recombinase/integrase</fullName>
    </submittedName>
</protein>
<gene>
    <name evidence="7" type="ORF">JZ786_20320</name>
</gene>
<keyword evidence="2 4" id="KW-0238">DNA-binding</keyword>
<feature type="domain" description="Tyr recombinase" evidence="5">
    <location>
        <begin position="126"/>
        <end position="306"/>
    </location>
</feature>
<dbReference type="Proteomes" id="UP000663505">
    <property type="component" value="Chromosome"/>
</dbReference>
<dbReference type="PROSITE" id="PS51898">
    <property type="entry name" value="TYR_RECOMBINASE"/>
    <property type="match status" value="1"/>
</dbReference>
<dbReference type="InterPro" id="IPR044068">
    <property type="entry name" value="CB"/>
</dbReference>
<dbReference type="KEGG" id="afx:JZ786_20320"/>
<evidence type="ECO:0000256" key="1">
    <source>
        <dbReference type="ARBA" id="ARBA00008857"/>
    </source>
</evidence>
<dbReference type="PANTHER" id="PTHR30349:SF64">
    <property type="entry name" value="PROPHAGE INTEGRASE INTD-RELATED"/>
    <property type="match status" value="1"/>
</dbReference>
<dbReference type="PANTHER" id="PTHR30349">
    <property type="entry name" value="PHAGE INTEGRASE-RELATED"/>
    <property type="match status" value="1"/>
</dbReference>
<evidence type="ECO:0000256" key="3">
    <source>
        <dbReference type="ARBA" id="ARBA00023172"/>
    </source>
</evidence>
<feature type="domain" description="Core-binding (CB)" evidence="6">
    <location>
        <begin position="22"/>
        <end position="105"/>
    </location>
</feature>
<evidence type="ECO:0000313" key="8">
    <source>
        <dbReference type="Proteomes" id="UP000663505"/>
    </source>
</evidence>
<dbReference type="RefSeq" id="WP_206656121.1">
    <property type="nucleotide sequence ID" value="NZ_CP071182.1"/>
</dbReference>
<accession>A0A9X7Z703</accession>
<dbReference type="Gene3D" id="1.10.443.10">
    <property type="entry name" value="Intergrase catalytic core"/>
    <property type="match status" value="1"/>
</dbReference>